<evidence type="ECO:0000259" key="6">
    <source>
        <dbReference type="PROSITE" id="PS50089"/>
    </source>
</evidence>
<dbReference type="Gene3D" id="3.30.40.10">
    <property type="entry name" value="Zinc/RING finger domain, C3HC4 (zinc finger)"/>
    <property type="match status" value="1"/>
</dbReference>
<evidence type="ECO:0000256" key="3">
    <source>
        <dbReference type="ARBA" id="ARBA00022833"/>
    </source>
</evidence>
<name>A0ABM0M035_SACKO</name>
<evidence type="ECO:0000313" key="9">
    <source>
        <dbReference type="RefSeq" id="XP_006813376.1"/>
    </source>
</evidence>
<dbReference type="InterPro" id="IPR001841">
    <property type="entry name" value="Znf_RING"/>
</dbReference>
<dbReference type="GeneID" id="102808040"/>
<keyword evidence="2 4" id="KW-0863">Zinc-finger</keyword>
<proteinExistence type="predicted"/>
<keyword evidence="8" id="KW-1185">Reference proteome</keyword>
<feature type="domain" description="B box-type" evidence="7">
    <location>
        <begin position="93"/>
        <end position="138"/>
    </location>
</feature>
<gene>
    <name evidence="9" type="primary">LOC102808040</name>
</gene>
<feature type="coiled-coil region" evidence="5">
    <location>
        <begin position="198"/>
        <end position="291"/>
    </location>
</feature>
<sequence>MATEASSDKFLEEIDETFLNCGVCSERYSNAKVLPCQHSFCEHCLVKLVEKTGQPIHCPLCRRKHYIKVSDLPSNYFINEISEAFKNRDVGSKEPKQCVCEKSHVSYRCLDCAMDICDGCARAHLHIPLTRSHRITSLESYQSSIVNDPSSVYSTTYCDKHTDSPVKFYCDSCEVAICLECTVIDHRDHKQRYLKDAAAEYKNELVVNAEQLKVKENEVRDSKDTTQRMADSLETRFRQEKKRLENHTEKTIEEVTRKIRNASKQLIDALKDEYKNREVNLRVQIKELESSENSIKYAREYTNNLMHYGNPVHMMSAKNGVTSLLTEIQTLETKQTPADDDDIQFIPSENSSLIQVLGTLQCKPPYVIGHIPDMTRVGDKIDITVTPKKEISPHKSSH</sequence>
<dbReference type="InterPro" id="IPR013083">
    <property type="entry name" value="Znf_RING/FYVE/PHD"/>
</dbReference>
<dbReference type="InterPro" id="IPR018957">
    <property type="entry name" value="Znf_C3HC4_RING-type"/>
</dbReference>
<dbReference type="InterPro" id="IPR017907">
    <property type="entry name" value="Znf_RING_CS"/>
</dbReference>
<evidence type="ECO:0000259" key="7">
    <source>
        <dbReference type="PROSITE" id="PS50119"/>
    </source>
</evidence>
<evidence type="ECO:0000256" key="1">
    <source>
        <dbReference type="ARBA" id="ARBA00022723"/>
    </source>
</evidence>
<reference evidence="9" key="1">
    <citation type="submission" date="2025-08" db="UniProtKB">
        <authorList>
            <consortium name="RefSeq"/>
        </authorList>
    </citation>
    <scope>IDENTIFICATION</scope>
    <source>
        <tissue evidence="9">Testes</tissue>
    </source>
</reference>
<dbReference type="PROSITE" id="PS00518">
    <property type="entry name" value="ZF_RING_1"/>
    <property type="match status" value="1"/>
</dbReference>
<dbReference type="SMART" id="SM00336">
    <property type="entry name" value="BBOX"/>
    <property type="match status" value="2"/>
</dbReference>
<evidence type="ECO:0000256" key="4">
    <source>
        <dbReference type="PROSITE-ProRule" id="PRU00024"/>
    </source>
</evidence>
<dbReference type="SUPFAM" id="SSF57850">
    <property type="entry name" value="RING/U-box"/>
    <property type="match status" value="1"/>
</dbReference>
<keyword evidence="5" id="KW-0175">Coiled coil</keyword>
<dbReference type="Pfam" id="PF00097">
    <property type="entry name" value="zf-C3HC4"/>
    <property type="match status" value="1"/>
</dbReference>
<keyword evidence="1" id="KW-0479">Metal-binding</keyword>
<feature type="domain" description="RING-type" evidence="6">
    <location>
        <begin position="21"/>
        <end position="62"/>
    </location>
</feature>
<protein>
    <submittedName>
        <fullName evidence="9">E3 ubiquitin-protein ligase TRIM56-like</fullName>
    </submittedName>
</protein>
<dbReference type="PROSITE" id="PS50089">
    <property type="entry name" value="ZF_RING_2"/>
    <property type="match status" value="1"/>
</dbReference>
<feature type="domain" description="B box-type" evidence="7">
    <location>
        <begin position="153"/>
        <end position="194"/>
    </location>
</feature>
<dbReference type="Gene3D" id="3.30.160.60">
    <property type="entry name" value="Classic Zinc Finger"/>
    <property type="match status" value="1"/>
</dbReference>
<dbReference type="RefSeq" id="XP_006813376.1">
    <property type="nucleotide sequence ID" value="XM_006813313.1"/>
</dbReference>
<dbReference type="InterPro" id="IPR000315">
    <property type="entry name" value="Znf_B-box"/>
</dbReference>
<accession>A0ABM0M035</accession>
<evidence type="ECO:0000256" key="5">
    <source>
        <dbReference type="SAM" id="Coils"/>
    </source>
</evidence>
<dbReference type="PANTHER" id="PTHR25462">
    <property type="entry name" value="BONUS, ISOFORM C-RELATED"/>
    <property type="match status" value="1"/>
</dbReference>
<dbReference type="SMART" id="SM00184">
    <property type="entry name" value="RING"/>
    <property type="match status" value="1"/>
</dbReference>
<dbReference type="PROSITE" id="PS50119">
    <property type="entry name" value="ZF_BBOX"/>
    <property type="match status" value="2"/>
</dbReference>
<dbReference type="SUPFAM" id="SSF57845">
    <property type="entry name" value="B-box zinc-binding domain"/>
    <property type="match status" value="1"/>
</dbReference>
<evidence type="ECO:0000256" key="2">
    <source>
        <dbReference type="ARBA" id="ARBA00022771"/>
    </source>
</evidence>
<dbReference type="Proteomes" id="UP000694865">
    <property type="component" value="Unplaced"/>
</dbReference>
<dbReference type="Pfam" id="PF00643">
    <property type="entry name" value="zf-B_box"/>
    <property type="match status" value="1"/>
</dbReference>
<dbReference type="PANTHER" id="PTHR25462:SF296">
    <property type="entry name" value="MEIOTIC P26, ISOFORM F"/>
    <property type="match status" value="1"/>
</dbReference>
<organism evidence="8 9">
    <name type="scientific">Saccoglossus kowalevskii</name>
    <name type="common">Acorn worm</name>
    <dbReference type="NCBI Taxonomy" id="10224"/>
    <lineage>
        <taxon>Eukaryota</taxon>
        <taxon>Metazoa</taxon>
        <taxon>Hemichordata</taxon>
        <taxon>Enteropneusta</taxon>
        <taxon>Harrimaniidae</taxon>
        <taxon>Saccoglossus</taxon>
    </lineage>
</organism>
<keyword evidence="3" id="KW-0862">Zinc</keyword>
<dbReference type="InterPro" id="IPR047153">
    <property type="entry name" value="TRIM45/56/19-like"/>
</dbReference>
<evidence type="ECO:0000313" key="8">
    <source>
        <dbReference type="Proteomes" id="UP000694865"/>
    </source>
</evidence>